<keyword evidence="3" id="KW-0963">Cytoplasm</keyword>
<dbReference type="GO" id="GO:0051233">
    <property type="term" value="C:spindle midzone"/>
    <property type="evidence" value="ECO:0007669"/>
    <property type="project" value="UniProtKB-ARBA"/>
</dbReference>
<keyword evidence="7" id="KW-0206">Cytoskeleton</keyword>
<dbReference type="InterPro" id="IPR036872">
    <property type="entry name" value="CH_dom_sf"/>
</dbReference>
<dbReference type="Gene3D" id="1.20.5.1430">
    <property type="match status" value="1"/>
</dbReference>
<feature type="coiled-coil region" evidence="10">
    <location>
        <begin position="162"/>
        <end position="189"/>
    </location>
</feature>
<keyword evidence="10" id="KW-0175">Coiled coil</keyword>
<evidence type="ECO:0000256" key="5">
    <source>
        <dbReference type="ARBA" id="ARBA00022701"/>
    </source>
</evidence>
<evidence type="ECO:0000256" key="4">
    <source>
        <dbReference type="ARBA" id="ARBA00022618"/>
    </source>
</evidence>
<dbReference type="InterPro" id="IPR036133">
    <property type="entry name" value="EB1_C_sf"/>
</dbReference>
<comment type="subcellular location">
    <subcellularLocation>
        <location evidence="1">Cytoplasm</location>
        <location evidence="1">Cytoskeleton</location>
    </subcellularLocation>
</comment>
<dbReference type="FunFam" id="1.10.418.10:FF:000028">
    <property type="entry name" value="RP/EB family microtubule-associated protein"/>
    <property type="match status" value="1"/>
</dbReference>
<comment type="caution">
    <text evidence="14">The sequence shown here is derived from an EMBL/GenBank/DDBJ whole genome shotgun (WGS) entry which is preliminary data.</text>
</comment>
<sequence length="294" mass="33083">MGESRVELLRWINSVTQAGISKIEECGTGAVYCQLIDSIFGDLPMTRVKLNARQEYEYLNNYKVLQAAFKKHRIDKPIPVDKLTKCKMQDNLEFTQWLKKFWDAHWHGEEYDPVGRAGGQVASVANPAVAAVRPSANGRVSSGSAPRRTPIGGPARVTSAAAQVNQREVAELRAQVEELHNHSATIEKESQFYFGKLRDVEVIIQERLAMPDTEVTKNERDTLLKIQAILYSTEEGFEAPPMDELAINDNGGLPHEELGTSQQHHQYGEESVSLFARQRQHEHEGQLADEEETF</sequence>
<dbReference type="PROSITE" id="PS50021">
    <property type="entry name" value="CH"/>
    <property type="match status" value="1"/>
</dbReference>
<accession>A0A8H3TUY1</accession>
<dbReference type="AlphaFoldDB" id="A0A8H3TUY1"/>
<evidence type="ECO:0000256" key="2">
    <source>
        <dbReference type="ARBA" id="ARBA00010729"/>
    </source>
</evidence>
<evidence type="ECO:0000256" key="8">
    <source>
        <dbReference type="ARBA" id="ARBA00023306"/>
    </source>
</evidence>
<dbReference type="EMBL" id="BLZA01000023">
    <property type="protein sequence ID" value="GHJ87539.1"/>
    <property type="molecule type" value="Genomic_DNA"/>
</dbReference>
<dbReference type="InterPro" id="IPR001715">
    <property type="entry name" value="CH_dom"/>
</dbReference>
<dbReference type="OrthoDB" id="2119228at2759"/>
<feature type="domain" description="EB1 C-terminal" evidence="13">
    <location>
        <begin position="161"/>
        <end position="239"/>
    </location>
</feature>
<keyword evidence="5 9" id="KW-0493">Microtubule</keyword>
<name>A0A8H3TUY1_9TREE</name>
<dbReference type="GO" id="GO:0051301">
    <property type="term" value="P:cell division"/>
    <property type="evidence" value="ECO:0007669"/>
    <property type="project" value="UniProtKB-KW"/>
</dbReference>
<dbReference type="Pfam" id="PF03271">
    <property type="entry name" value="EB1"/>
    <property type="match status" value="1"/>
</dbReference>
<protein>
    <submittedName>
        <fullName evidence="14">Uncharacterized protein</fullName>
    </submittedName>
</protein>
<dbReference type="Proteomes" id="UP000620104">
    <property type="component" value="Unassembled WGS sequence"/>
</dbReference>
<keyword evidence="4" id="KW-0132">Cell division</keyword>
<evidence type="ECO:0000256" key="6">
    <source>
        <dbReference type="ARBA" id="ARBA00022776"/>
    </source>
</evidence>
<dbReference type="PROSITE" id="PS51230">
    <property type="entry name" value="EB1_C"/>
    <property type="match status" value="1"/>
</dbReference>
<dbReference type="GO" id="GO:0035372">
    <property type="term" value="P:protein localization to microtubule"/>
    <property type="evidence" value="ECO:0007669"/>
    <property type="project" value="UniProtKB-ARBA"/>
</dbReference>
<evidence type="ECO:0000256" key="10">
    <source>
        <dbReference type="SAM" id="Coils"/>
    </source>
</evidence>
<evidence type="ECO:0000256" key="7">
    <source>
        <dbReference type="ARBA" id="ARBA00023212"/>
    </source>
</evidence>
<dbReference type="GO" id="GO:0035371">
    <property type="term" value="C:microtubule plus-end"/>
    <property type="evidence" value="ECO:0007669"/>
    <property type="project" value="UniProtKB-ARBA"/>
</dbReference>
<dbReference type="InterPro" id="IPR004953">
    <property type="entry name" value="EB1_C"/>
</dbReference>
<gene>
    <name evidence="14" type="ORF">NliqN6_3941</name>
</gene>
<evidence type="ECO:0000256" key="9">
    <source>
        <dbReference type="PROSITE-ProRule" id="PRU00576"/>
    </source>
</evidence>
<keyword evidence="15" id="KW-1185">Reference proteome</keyword>
<reference evidence="14" key="1">
    <citation type="submission" date="2020-07" db="EMBL/GenBank/DDBJ databases">
        <title>Draft Genome Sequence of a Deep-Sea Yeast, Naganishia (Cryptococcus) liquefaciens strain N6.</title>
        <authorList>
            <person name="Han Y.W."/>
            <person name="Kajitani R."/>
            <person name="Morimoto H."/>
            <person name="Parhat M."/>
            <person name="Tsubouchi H."/>
            <person name="Bakenova O."/>
            <person name="Ogata M."/>
            <person name="Argunhan B."/>
            <person name="Aoki R."/>
            <person name="Kajiwara S."/>
            <person name="Itoh T."/>
            <person name="Iwasaki H."/>
        </authorList>
    </citation>
    <scope>NUCLEOTIDE SEQUENCE</scope>
    <source>
        <strain evidence="14">N6</strain>
    </source>
</reference>
<proteinExistence type="inferred from homology"/>
<dbReference type="PANTHER" id="PTHR10623">
    <property type="entry name" value="MICROTUBULE-ASSOCIATED PROTEIN RP/EB FAMILY MEMBER"/>
    <property type="match status" value="1"/>
</dbReference>
<evidence type="ECO:0000313" key="14">
    <source>
        <dbReference type="EMBL" id="GHJ87539.1"/>
    </source>
</evidence>
<dbReference type="SUPFAM" id="SSF47576">
    <property type="entry name" value="Calponin-homology domain, CH-domain"/>
    <property type="match status" value="1"/>
</dbReference>
<dbReference type="SUPFAM" id="SSF140612">
    <property type="entry name" value="EB1 dimerisation domain-like"/>
    <property type="match status" value="1"/>
</dbReference>
<evidence type="ECO:0000313" key="15">
    <source>
        <dbReference type="Proteomes" id="UP000620104"/>
    </source>
</evidence>
<evidence type="ECO:0000256" key="3">
    <source>
        <dbReference type="ARBA" id="ARBA00022490"/>
    </source>
</evidence>
<evidence type="ECO:0000256" key="11">
    <source>
        <dbReference type="SAM" id="MobiDB-lite"/>
    </source>
</evidence>
<keyword evidence="6" id="KW-0498">Mitosis</keyword>
<feature type="region of interest" description="Disordered" evidence="11">
    <location>
        <begin position="135"/>
        <end position="154"/>
    </location>
</feature>
<evidence type="ECO:0000259" key="12">
    <source>
        <dbReference type="PROSITE" id="PS50021"/>
    </source>
</evidence>
<feature type="domain" description="Calponin-homology (CH)" evidence="12">
    <location>
        <begin position="2"/>
        <end position="103"/>
    </location>
</feature>
<dbReference type="GO" id="GO:0072686">
    <property type="term" value="C:mitotic spindle"/>
    <property type="evidence" value="ECO:0007669"/>
    <property type="project" value="UniProtKB-ARBA"/>
</dbReference>
<evidence type="ECO:0000259" key="13">
    <source>
        <dbReference type="PROSITE" id="PS51230"/>
    </source>
</evidence>
<comment type="similarity">
    <text evidence="2">Belongs to the MAPRE family.</text>
</comment>
<dbReference type="GO" id="GO:0051010">
    <property type="term" value="F:microtubule plus-end binding"/>
    <property type="evidence" value="ECO:0007669"/>
    <property type="project" value="UniProtKB-ARBA"/>
</dbReference>
<keyword evidence="8" id="KW-0131">Cell cycle</keyword>
<organism evidence="14 15">
    <name type="scientific">Naganishia liquefaciens</name>
    <dbReference type="NCBI Taxonomy" id="104408"/>
    <lineage>
        <taxon>Eukaryota</taxon>
        <taxon>Fungi</taxon>
        <taxon>Dikarya</taxon>
        <taxon>Basidiomycota</taxon>
        <taxon>Agaricomycotina</taxon>
        <taxon>Tremellomycetes</taxon>
        <taxon>Filobasidiales</taxon>
        <taxon>Filobasidiaceae</taxon>
        <taxon>Naganishia</taxon>
    </lineage>
</organism>
<dbReference type="InterPro" id="IPR027328">
    <property type="entry name" value="MAPRE"/>
</dbReference>
<dbReference type="Gene3D" id="1.10.418.10">
    <property type="entry name" value="Calponin-like domain"/>
    <property type="match status" value="1"/>
</dbReference>
<feature type="region of interest" description="Disordered" evidence="11">
    <location>
        <begin position="246"/>
        <end position="294"/>
    </location>
</feature>
<evidence type="ECO:0000256" key="1">
    <source>
        <dbReference type="ARBA" id="ARBA00004245"/>
    </source>
</evidence>
<dbReference type="GO" id="GO:0030473">
    <property type="term" value="P:nuclear migration along microtubule"/>
    <property type="evidence" value="ECO:0007669"/>
    <property type="project" value="UniProtKB-ARBA"/>
</dbReference>
<dbReference type="Pfam" id="PF00307">
    <property type="entry name" value="CH"/>
    <property type="match status" value="1"/>
</dbReference>